<accession>A0A9W8J382</accession>
<feature type="transmembrane region" description="Helical" evidence="1">
    <location>
        <begin position="274"/>
        <end position="293"/>
    </location>
</feature>
<proteinExistence type="predicted"/>
<dbReference type="CDD" id="cd02883">
    <property type="entry name" value="NUDIX_Hydrolase"/>
    <property type="match status" value="1"/>
</dbReference>
<keyword evidence="1" id="KW-0812">Transmembrane</keyword>
<dbReference type="Pfam" id="PF00293">
    <property type="entry name" value="NUDIX"/>
    <property type="match status" value="1"/>
</dbReference>
<dbReference type="PANTHER" id="PTHR43736">
    <property type="entry name" value="ADP-RIBOSE PYROPHOSPHATASE"/>
    <property type="match status" value="1"/>
</dbReference>
<dbReference type="AlphaFoldDB" id="A0A9W8J382"/>
<organism evidence="3 4">
    <name type="scientific">Candolleomyces eurysporus</name>
    <dbReference type="NCBI Taxonomy" id="2828524"/>
    <lineage>
        <taxon>Eukaryota</taxon>
        <taxon>Fungi</taxon>
        <taxon>Dikarya</taxon>
        <taxon>Basidiomycota</taxon>
        <taxon>Agaricomycotina</taxon>
        <taxon>Agaricomycetes</taxon>
        <taxon>Agaricomycetidae</taxon>
        <taxon>Agaricales</taxon>
        <taxon>Agaricineae</taxon>
        <taxon>Psathyrellaceae</taxon>
        <taxon>Candolleomyces</taxon>
    </lineage>
</organism>
<evidence type="ECO:0000313" key="4">
    <source>
        <dbReference type="Proteomes" id="UP001140091"/>
    </source>
</evidence>
<feature type="transmembrane region" description="Helical" evidence="1">
    <location>
        <begin position="245"/>
        <end position="262"/>
    </location>
</feature>
<dbReference type="InterPro" id="IPR015797">
    <property type="entry name" value="NUDIX_hydrolase-like_dom_sf"/>
</dbReference>
<gene>
    <name evidence="3" type="ORF">H1R20_g9648</name>
</gene>
<feature type="transmembrane region" description="Helical" evidence="1">
    <location>
        <begin position="200"/>
        <end position="225"/>
    </location>
</feature>
<dbReference type="SUPFAM" id="SSF55811">
    <property type="entry name" value="Nudix"/>
    <property type="match status" value="1"/>
</dbReference>
<evidence type="ECO:0000259" key="2">
    <source>
        <dbReference type="PROSITE" id="PS51462"/>
    </source>
</evidence>
<feature type="non-terminal residue" evidence="3">
    <location>
        <position position="519"/>
    </location>
</feature>
<dbReference type="InterPro" id="IPR000086">
    <property type="entry name" value="NUDIX_hydrolase_dom"/>
</dbReference>
<dbReference type="Gene3D" id="3.90.79.10">
    <property type="entry name" value="Nucleoside Triphosphate Pyrophosphohydrolase"/>
    <property type="match status" value="1"/>
</dbReference>
<evidence type="ECO:0000313" key="3">
    <source>
        <dbReference type="EMBL" id="KAJ2927447.1"/>
    </source>
</evidence>
<feature type="domain" description="Nudix hydrolase" evidence="2">
    <location>
        <begin position="362"/>
        <end position="503"/>
    </location>
</feature>
<keyword evidence="1" id="KW-0472">Membrane</keyword>
<dbReference type="OrthoDB" id="276276at2759"/>
<feature type="transmembrane region" description="Helical" evidence="1">
    <location>
        <begin position="77"/>
        <end position="102"/>
    </location>
</feature>
<comment type="caution">
    <text evidence="3">The sequence shown here is derived from an EMBL/GenBank/DDBJ whole genome shotgun (WGS) entry which is preliminary data.</text>
</comment>
<sequence length="519" mass="57957">MSSFVSSSHSPFAIWRATNKYCEPSQSARGASSFPSSDLTMEIIFLVDSITIARYLEWATKTEVNRIWSHKQNVGKFLFLTTRYAPIVAIICNFLTNFRLYWRIGNKGCMALDVIHSVMDLTAASAAEATLLLCLYALLDAKKVWFYVFMILSFAFTVTILILEATDISHQRVLSHQLLPKHWKSLGYPCYFDSSRQSPIIYGVVAYISFTRTALAALLAIATFLHRYRRSGSSMIKVIRREGGLYYLSTTLLRLIDAIIRTPNMPTIIDPADAVTLAIAIYSLRVLAIPILANRLLLNMRKVNENNANTLISTMLFTKTPHTRFGSTTDQMAYEFGADTSDHISVKSFDIPLGALQAQHPNKRLVIGVAVANLVRLGGQSGGHHRVLLVRRVPSEDEFPNAWELPGGGAEVDADKTILDTVVRETLEETSLRVTAITKPIRGFEYSTSKGSAIQFNFLVEVQEAIEVKLNPEEHDEYAWVGLEDLEKASGPFGQESRMGVMRDVVIDAFKKLAEDPSN</sequence>
<dbReference type="Proteomes" id="UP001140091">
    <property type="component" value="Unassembled WGS sequence"/>
</dbReference>
<evidence type="ECO:0000256" key="1">
    <source>
        <dbReference type="SAM" id="Phobius"/>
    </source>
</evidence>
<dbReference type="EMBL" id="JANBPK010000991">
    <property type="protein sequence ID" value="KAJ2927447.1"/>
    <property type="molecule type" value="Genomic_DNA"/>
</dbReference>
<keyword evidence="4" id="KW-1185">Reference proteome</keyword>
<feature type="transmembrane region" description="Helical" evidence="1">
    <location>
        <begin position="114"/>
        <end position="139"/>
    </location>
</feature>
<reference evidence="3" key="1">
    <citation type="submission" date="2022-06" db="EMBL/GenBank/DDBJ databases">
        <title>Genome Sequence of Candolleomyces eurysporus.</title>
        <authorList>
            <person name="Buettner E."/>
        </authorList>
    </citation>
    <scope>NUCLEOTIDE SEQUENCE</scope>
    <source>
        <strain evidence="3">VTCC 930004</strain>
    </source>
</reference>
<keyword evidence="1" id="KW-1133">Transmembrane helix</keyword>
<protein>
    <recommendedName>
        <fullName evidence="2">Nudix hydrolase domain-containing protein</fullName>
    </recommendedName>
</protein>
<dbReference type="PANTHER" id="PTHR43736:SF1">
    <property type="entry name" value="DIHYDRONEOPTERIN TRIPHOSPHATE DIPHOSPHATASE"/>
    <property type="match status" value="1"/>
</dbReference>
<name>A0A9W8J382_9AGAR</name>
<dbReference type="PROSITE" id="PS51462">
    <property type="entry name" value="NUDIX"/>
    <property type="match status" value="1"/>
</dbReference>
<feature type="transmembrane region" description="Helical" evidence="1">
    <location>
        <begin position="144"/>
        <end position="163"/>
    </location>
</feature>